<organism evidence="1 2">
    <name type="scientific">Amycolatopsis umgeniensis</name>
    <dbReference type="NCBI Taxonomy" id="336628"/>
    <lineage>
        <taxon>Bacteria</taxon>
        <taxon>Bacillati</taxon>
        <taxon>Actinomycetota</taxon>
        <taxon>Actinomycetes</taxon>
        <taxon>Pseudonocardiales</taxon>
        <taxon>Pseudonocardiaceae</taxon>
        <taxon>Amycolatopsis</taxon>
    </lineage>
</organism>
<dbReference type="PANTHER" id="PTHR30632">
    <property type="entry name" value="MOLYBDATE-BINDING PERIPLASMIC PROTEIN"/>
    <property type="match status" value="1"/>
</dbReference>
<protein>
    <submittedName>
        <fullName evidence="1">Molybdate transport system substrate-binding protein</fullName>
    </submittedName>
</protein>
<dbReference type="Proteomes" id="UP000580861">
    <property type="component" value="Unassembled WGS sequence"/>
</dbReference>
<gene>
    <name evidence="1" type="ORF">HDA45_008245</name>
</gene>
<dbReference type="InterPro" id="IPR050682">
    <property type="entry name" value="ModA/WtpA"/>
</dbReference>
<accession>A0A841BH19</accession>
<keyword evidence="2" id="KW-1185">Reference proteome</keyword>
<dbReference type="GO" id="GO:0015689">
    <property type="term" value="P:molybdate ion transport"/>
    <property type="evidence" value="ECO:0007669"/>
    <property type="project" value="TreeGrafter"/>
</dbReference>
<reference evidence="1 2" key="1">
    <citation type="submission" date="2020-08" db="EMBL/GenBank/DDBJ databases">
        <title>Sequencing the genomes of 1000 actinobacteria strains.</title>
        <authorList>
            <person name="Klenk H.-P."/>
        </authorList>
    </citation>
    <scope>NUCLEOTIDE SEQUENCE [LARGE SCALE GENOMIC DNA]</scope>
    <source>
        <strain evidence="1 2">DSM 45272</strain>
    </source>
</reference>
<proteinExistence type="predicted"/>
<dbReference type="PANTHER" id="PTHR30632:SF11">
    <property type="entry name" value="BLR4797 PROTEIN"/>
    <property type="match status" value="1"/>
</dbReference>
<dbReference type="Gene3D" id="3.40.190.10">
    <property type="entry name" value="Periplasmic binding protein-like II"/>
    <property type="match status" value="2"/>
</dbReference>
<dbReference type="RefSeq" id="WP_184904855.1">
    <property type="nucleotide sequence ID" value="NZ_JACHMX010000001.1"/>
</dbReference>
<comment type="caution">
    <text evidence="1">The sequence shown here is derived from an EMBL/GenBank/DDBJ whole genome shotgun (WGS) entry which is preliminary data.</text>
</comment>
<dbReference type="Pfam" id="PF13531">
    <property type="entry name" value="SBP_bac_11"/>
    <property type="match status" value="1"/>
</dbReference>
<dbReference type="GO" id="GO:0030973">
    <property type="term" value="F:molybdate ion binding"/>
    <property type="evidence" value="ECO:0007669"/>
    <property type="project" value="TreeGrafter"/>
</dbReference>
<dbReference type="EMBL" id="JACHMX010000001">
    <property type="protein sequence ID" value="MBB5858158.1"/>
    <property type="molecule type" value="Genomic_DNA"/>
</dbReference>
<name>A0A841BH19_9PSEU</name>
<dbReference type="AlphaFoldDB" id="A0A841BH19"/>
<dbReference type="SUPFAM" id="SSF53850">
    <property type="entry name" value="Periplasmic binding protein-like II"/>
    <property type="match status" value="1"/>
</dbReference>
<evidence type="ECO:0000313" key="2">
    <source>
        <dbReference type="Proteomes" id="UP000580861"/>
    </source>
</evidence>
<sequence length="232" mass="24159">MITLFSALSVKKALDDVLLHAFEKKHAVEVDVTFDPTTLLVEKIRDGAKPDVVIAVSSAFAGLTPAGAITPDSRVVLAKSGIGIATAPELDSPDIGTVDTLRTALTSARSVAYSRSGASGIHFARLIQDLGVADEVNARATIVEKGFTALAVTDGRADLAVQQISELKFVPQARIVGPLPDGAQHYSELSIALGCAAPPEAADLLRFLSGPEAKVAYRDAGLVTDDSSRARG</sequence>
<evidence type="ECO:0000313" key="1">
    <source>
        <dbReference type="EMBL" id="MBB5858158.1"/>
    </source>
</evidence>